<evidence type="ECO:0000313" key="10">
    <source>
        <dbReference type="Proteomes" id="UP000011087"/>
    </source>
</evidence>
<dbReference type="AlphaFoldDB" id="L1JDL4"/>
<protein>
    <recommendedName>
        <fullName evidence="7">Laminin IV type A domain-containing protein</fullName>
    </recommendedName>
</protein>
<keyword evidence="4" id="KW-0325">Glycoprotein</keyword>
<evidence type="ECO:0000256" key="2">
    <source>
        <dbReference type="ARBA" id="ARBA00022737"/>
    </source>
</evidence>
<accession>L1JDL4</accession>
<feature type="compositionally biased region" description="Basic residues" evidence="5">
    <location>
        <begin position="189"/>
        <end position="201"/>
    </location>
</feature>
<feature type="signal peptide" evidence="6">
    <location>
        <begin position="1"/>
        <end position="24"/>
    </location>
</feature>
<reference evidence="10" key="2">
    <citation type="submission" date="2012-11" db="EMBL/GenBank/DDBJ databases">
        <authorList>
            <person name="Kuo A."/>
            <person name="Curtis B.A."/>
            <person name="Tanifuji G."/>
            <person name="Burki F."/>
            <person name="Gruber A."/>
            <person name="Irimia M."/>
            <person name="Maruyama S."/>
            <person name="Arias M.C."/>
            <person name="Ball S.G."/>
            <person name="Gile G.H."/>
            <person name="Hirakawa Y."/>
            <person name="Hopkins J.F."/>
            <person name="Rensing S.A."/>
            <person name="Schmutz J."/>
            <person name="Symeonidi A."/>
            <person name="Elias M."/>
            <person name="Eveleigh R.J."/>
            <person name="Herman E.K."/>
            <person name="Klute M.J."/>
            <person name="Nakayama T."/>
            <person name="Obornik M."/>
            <person name="Reyes-Prieto A."/>
            <person name="Armbrust E.V."/>
            <person name="Aves S.J."/>
            <person name="Beiko R.G."/>
            <person name="Coutinho P."/>
            <person name="Dacks J.B."/>
            <person name="Durnford D.G."/>
            <person name="Fast N.M."/>
            <person name="Green B.R."/>
            <person name="Grisdale C."/>
            <person name="Hempe F."/>
            <person name="Henrissat B."/>
            <person name="Hoppner M.P."/>
            <person name="Ishida K.-I."/>
            <person name="Kim E."/>
            <person name="Koreny L."/>
            <person name="Kroth P.G."/>
            <person name="Liu Y."/>
            <person name="Malik S.-B."/>
            <person name="Maier U.G."/>
            <person name="McRose D."/>
            <person name="Mock T."/>
            <person name="Neilson J.A."/>
            <person name="Onodera N.T."/>
            <person name="Poole A.M."/>
            <person name="Pritham E.J."/>
            <person name="Richards T.A."/>
            <person name="Rocap G."/>
            <person name="Roy S.W."/>
            <person name="Sarai C."/>
            <person name="Schaack S."/>
            <person name="Shirato S."/>
            <person name="Slamovits C.H."/>
            <person name="Spencer D.F."/>
            <person name="Suzuki S."/>
            <person name="Worden A.Z."/>
            <person name="Zauner S."/>
            <person name="Barry K."/>
            <person name="Bell C."/>
            <person name="Bharti A.K."/>
            <person name="Crow J.A."/>
            <person name="Grimwood J."/>
            <person name="Kramer R."/>
            <person name="Lindquist E."/>
            <person name="Lucas S."/>
            <person name="Salamov A."/>
            <person name="McFadden G.I."/>
            <person name="Lane C.E."/>
            <person name="Keeling P.J."/>
            <person name="Gray M.W."/>
            <person name="Grigoriev I.V."/>
            <person name="Archibald J.M."/>
        </authorList>
    </citation>
    <scope>NUCLEOTIDE SEQUENCE</scope>
    <source>
        <strain evidence="10">CCMP2712</strain>
    </source>
</reference>
<name>L1JDL4_GUITC</name>
<dbReference type="GeneID" id="17303410"/>
<dbReference type="Proteomes" id="UP000011087">
    <property type="component" value="Unassembled WGS sequence"/>
</dbReference>
<dbReference type="PaxDb" id="55529-EKX46606"/>
<evidence type="ECO:0000313" key="8">
    <source>
        <dbReference type="EMBL" id="EKX46606.1"/>
    </source>
</evidence>
<organism evidence="8">
    <name type="scientific">Guillardia theta (strain CCMP2712)</name>
    <name type="common">Cryptophyte</name>
    <dbReference type="NCBI Taxonomy" id="905079"/>
    <lineage>
        <taxon>Eukaryota</taxon>
        <taxon>Cryptophyceae</taxon>
        <taxon>Pyrenomonadales</taxon>
        <taxon>Geminigeraceae</taxon>
        <taxon>Guillardia</taxon>
    </lineage>
</organism>
<keyword evidence="10" id="KW-1185">Reference proteome</keyword>
<evidence type="ECO:0000256" key="5">
    <source>
        <dbReference type="SAM" id="MobiDB-lite"/>
    </source>
</evidence>
<feature type="region of interest" description="Disordered" evidence="5">
    <location>
        <begin position="184"/>
        <end position="212"/>
    </location>
</feature>
<feature type="compositionally biased region" description="Polar residues" evidence="5">
    <location>
        <begin position="236"/>
        <end position="245"/>
    </location>
</feature>
<feature type="compositionally biased region" description="Basic and acidic residues" evidence="5">
    <location>
        <begin position="247"/>
        <end position="304"/>
    </location>
</feature>
<evidence type="ECO:0000256" key="4">
    <source>
        <dbReference type="ARBA" id="ARBA00023180"/>
    </source>
</evidence>
<feature type="compositionally biased region" description="Polar residues" evidence="5">
    <location>
        <begin position="391"/>
        <end position="402"/>
    </location>
</feature>
<dbReference type="KEGG" id="gtt:GUITHDRAFT_162885"/>
<dbReference type="OMA" id="KPADTIK"/>
<feature type="compositionally biased region" description="Basic and acidic residues" evidence="5">
    <location>
        <begin position="202"/>
        <end position="211"/>
    </location>
</feature>
<evidence type="ECO:0000259" key="7">
    <source>
        <dbReference type="Pfam" id="PF00052"/>
    </source>
</evidence>
<dbReference type="STRING" id="905079.L1JDL4"/>
<dbReference type="RefSeq" id="XP_005833586.1">
    <property type="nucleotide sequence ID" value="XM_005833529.1"/>
</dbReference>
<dbReference type="EnsemblProtists" id="EKX46606">
    <property type="protein sequence ID" value="EKX46606"/>
    <property type="gene ID" value="GUITHDRAFT_162885"/>
</dbReference>
<keyword evidence="3" id="KW-1015">Disulfide bond</keyword>
<feature type="compositionally biased region" description="Acidic residues" evidence="5">
    <location>
        <begin position="553"/>
        <end position="563"/>
    </location>
</feature>
<gene>
    <name evidence="8" type="ORF">GUITHDRAFT_162885</name>
</gene>
<feature type="region of interest" description="Disordered" evidence="5">
    <location>
        <begin position="367"/>
        <end position="603"/>
    </location>
</feature>
<dbReference type="HOGENOM" id="CLU_453044_0_0_1"/>
<evidence type="ECO:0000256" key="3">
    <source>
        <dbReference type="ARBA" id="ARBA00023157"/>
    </source>
</evidence>
<dbReference type="OrthoDB" id="10055367at2759"/>
<keyword evidence="2" id="KW-0677">Repeat</keyword>
<feature type="compositionally biased region" description="Basic and acidic residues" evidence="5">
    <location>
        <begin position="423"/>
        <end position="548"/>
    </location>
</feature>
<reference evidence="9" key="3">
    <citation type="submission" date="2015-06" db="UniProtKB">
        <authorList>
            <consortium name="EnsemblProtists"/>
        </authorList>
    </citation>
    <scope>IDENTIFICATION</scope>
</reference>
<dbReference type="InterPro" id="IPR000034">
    <property type="entry name" value="Laminin_IV"/>
</dbReference>
<dbReference type="Pfam" id="PF00052">
    <property type="entry name" value="Laminin_B"/>
    <property type="match status" value="1"/>
</dbReference>
<feature type="chain" id="PRO_5008771205" description="Laminin IV type A domain-containing protein" evidence="6">
    <location>
        <begin position="25"/>
        <end position="603"/>
    </location>
</feature>
<feature type="domain" description="Laminin IV type A" evidence="7">
    <location>
        <begin position="86"/>
        <end position="182"/>
    </location>
</feature>
<dbReference type="EMBL" id="JH992993">
    <property type="protein sequence ID" value="EKX46606.1"/>
    <property type="molecule type" value="Genomic_DNA"/>
</dbReference>
<sequence length="603" mass="70082">MKLSVRRLFFLVTIGIAGHQRVDAGNGDIMASSDFNWDAEDWELFGPGKLKVYDRGGMLYASIPWGESFCPQRQAPIPTWYMSNGKDMIKDWDVILESKEWKLRIGVRNLIPPWVGATDNDLSLNEKSWTVVKGQGHGHSPTTIQMLRLLSSLSAIYIRGGYYDGHEETWLDSVSLIEGDHHEETMQRKIQKHHHEPLRKKKEQEKKKREQEEIEMLAAAGQLNNAQAALNQNNARPPSTNSQLDRQSSEELKRRQEEEERKTKEEEERLNAQRAQDEMESRRKEEELKELEKQKAEMEAKSHIEQLLKQEAETGGGDRLNSGISEQIKQEDERILEEHLKREQGISNSIDPNELKRAAKAAPRLVPLQDDNIVPDNEFAQVEEPAAPTVTGISSLQDQTSPEDLAGQIDKEHSQSRMGAQQDRLREEETRRMEEEEARKKQEEAARKKQEEEEAARKKQEEEEAARKKQEEEEAARKKQEEEEAARKKQEEEEARRRQEEEEAARKKQEEEARNRMIAEQIRRQKEMEEIEEIRKRAQAQEELRENTSGDAENSDQDFIADQDFDRTDQCRGESRFERLRSRFLKGDKEAKSNKEMDGEDLP</sequence>
<evidence type="ECO:0000256" key="1">
    <source>
        <dbReference type="ARBA" id="ARBA00022729"/>
    </source>
</evidence>
<feature type="region of interest" description="Disordered" evidence="5">
    <location>
        <begin position="232"/>
        <end position="304"/>
    </location>
</feature>
<proteinExistence type="predicted"/>
<keyword evidence="1 6" id="KW-0732">Signal</keyword>
<reference evidence="8 10" key="1">
    <citation type="journal article" date="2012" name="Nature">
        <title>Algal genomes reveal evolutionary mosaicism and the fate of nucleomorphs.</title>
        <authorList>
            <consortium name="DOE Joint Genome Institute"/>
            <person name="Curtis B.A."/>
            <person name="Tanifuji G."/>
            <person name="Burki F."/>
            <person name="Gruber A."/>
            <person name="Irimia M."/>
            <person name="Maruyama S."/>
            <person name="Arias M.C."/>
            <person name="Ball S.G."/>
            <person name="Gile G.H."/>
            <person name="Hirakawa Y."/>
            <person name="Hopkins J.F."/>
            <person name="Kuo A."/>
            <person name="Rensing S.A."/>
            <person name="Schmutz J."/>
            <person name="Symeonidi A."/>
            <person name="Elias M."/>
            <person name="Eveleigh R.J."/>
            <person name="Herman E.K."/>
            <person name="Klute M.J."/>
            <person name="Nakayama T."/>
            <person name="Obornik M."/>
            <person name="Reyes-Prieto A."/>
            <person name="Armbrust E.V."/>
            <person name="Aves S.J."/>
            <person name="Beiko R.G."/>
            <person name="Coutinho P."/>
            <person name="Dacks J.B."/>
            <person name="Durnford D.G."/>
            <person name="Fast N.M."/>
            <person name="Green B.R."/>
            <person name="Grisdale C.J."/>
            <person name="Hempel F."/>
            <person name="Henrissat B."/>
            <person name="Hoppner M.P."/>
            <person name="Ishida K."/>
            <person name="Kim E."/>
            <person name="Koreny L."/>
            <person name="Kroth P.G."/>
            <person name="Liu Y."/>
            <person name="Malik S.B."/>
            <person name="Maier U.G."/>
            <person name="McRose D."/>
            <person name="Mock T."/>
            <person name="Neilson J.A."/>
            <person name="Onodera N.T."/>
            <person name="Poole A.M."/>
            <person name="Pritham E.J."/>
            <person name="Richards T.A."/>
            <person name="Rocap G."/>
            <person name="Roy S.W."/>
            <person name="Sarai C."/>
            <person name="Schaack S."/>
            <person name="Shirato S."/>
            <person name="Slamovits C.H."/>
            <person name="Spencer D.F."/>
            <person name="Suzuki S."/>
            <person name="Worden A.Z."/>
            <person name="Zauner S."/>
            <person name="Barry K."/>
            <person name="Bell C."/>
            <person name="Bharti A.K."/>
            <person name="Crow J.A."/>
            <person name="Grimwood J."/>
            <person name="Kramer R."/>
            <person name="Lindquist E."/>
            <person name="Lucas S."/>
            <person name="Salamov A."/>
            <person name="McFadden G.I."/>
            <person name="Lane C.E."/>
            <person name="Keeling P.J."/>
            <person name="Gray M.W."/>
            <person name="Grigoriev I.V."/>
            <person name="Archibald J.M."/>
        </authorList>
    </citation>
    <scope>NUCLEOTIDE SEQUENCE</scope>
    <source>
        <strain evidence="8 10">CCMP2712</strain>
    </source>
</reference>
<evidence type="ECO:0000313" key="9">
    <source>
        <dbReference type="EnsemblProtists" id="EKX46606"/>
    </source>
</evidence>
<feature type="compositionally biased region" description="Basic and acidic residues" evidence="5">
    <location>
        <begin position="564"/>
        <end position="597"/>
    </location>
</feature>
<evidence type="ECO:0000256" key="6">
    <source>
        <dbReference type="SAM" id="SignalP"/>
    </source>
</evidence>